<evidence type="ECO:0000256" key="2">
    <source>
        <dbReference type="ARBA" id="ARBA00008020"/>
    </source>
</evidence>
<reference evidence="10" key="1">
    <citation type="journal article" date="2018" name="DNA Res.">
        <title>Multiple hybrid de novo genome assembly of finger millet, an orphan allotetraploid crop.</title>
        <authorList>
            <person name="Hatakeyama M."/>
            <person name="Aluri S."/>
            <person name="Balachadran M.T."/>
            <person name="Sivarajan S.R."/>
            <person name="Patrignani A."/>
            <person name="Gruter S."/>
            <person name="Poveda L."/>
            <person name="Shimizu-Inatsugi R."/>
            <person name="Baeten J."/>
            <person name="Francoijs K.J."/>
            <person name="Nataraja K.N."/>
            <person name="Reddy Y.A.N."/>
            <person name="Phadnis S."/>
            <person name="Ravikumar R.L."/>
            <person name="Schlapbach R."/>
            <person name="Sreeman S.M."/>
            <person name="Shimizu K.K."/>
        </authorList>
    </citation>
    <scope>NUCLEOTIDE SEQUENCE</scope>
</reference>
<dbReference type="FunFam" id="3.30.260.10:FF:000028">
    <property type="entry name" value="T-complex protein 1 subunit epsilon"/>
    <property type="match status" value="1"/>
</dbReference>
<evidence type="ECO:0000256" key="9">
    <source>
        <dbReference type="RuleBase" id="RU004187"/>
    </source>
</evidence>
<dbReference type="GO" id="GO:0005524">
    <property type="term" value="F:ATP binding"/>
    <property type="evidence" value="ECO:0007669"/>
    <property type="project" value="UniProtKB-KW"/>
</dbReference>
<dbReference type="Proteomes" id="UP001054889">
    <property type="component" value="Unassembled WGS sequence"/>
</dbReference>
<dbReference type="InterPro" id="IPR002423">
    <property type="entry name" value="Cpn60/GroEL/TCP-1"/>
</dbReference>
<dbReference type="Gene3D" id="1.10.560.10">
    <property type="entry name" value="GroEL-like equatorial domain"/>
    <property type="match status" value="2"/>
</dbReference>
<evidence type="ECO:0000256" key="3">
    <source>
        <dbReference type="ARBA" id="ARBA00022490"/>
    </source>
</evidence>
<dbReference type="SUPFAM" id="SSF54849">
    <property type="entry name" value="GroEL-intermediate domain like"/>
    <property type="match status" value="1"/>
</dbReference>
<dbReference type="EMBL" id="BQKI01000080">
    <property type="protein sequence ID" value="GJN28380.1"/>
    <property type="molecule type" value="Genomic_DNA"/>
</dbReference>
<dbReference type="InterPro" id="IPR027410">
    <property type="entry name" value="TCP-1-like_intermed_sf"/>
</dbReference>
<dbReference type="Gene3D" id="3.30.260.10">
    <property type="entry name" value="TCP-1-like chaperonin intermediate domain"/>
    <property type="match status" value="1"/>
</dbReference>
<keyword evidence="6 9" id="KW-0143">Chaperone</keyword>
<keyword evidence="4 9" id="KW-0547">Nucleotide-binding</keyword>
<dbReference type="InterPro" id="IPR027409">
    <property type="entry name" value="GroEL-like_apical_dom_sf"/>
</dbReference>
<accession>A0AAV5F240</accession>
<dbReference type="PROSITE" id="PS00751">
    <property type="entry name" value="TCP1_2"/>
    <property type="match status" value="1"/>
</dbReference>
<dbReference type="InterPro" id="IPR027413">
    <property type="entry name" value="GROEL-like_equatorial_sf"/>
</dbReference>
<keyword evidence="5 9" id="KW-0067">ATP-binding</keyword>
<dbReference type="Gene3D" id="3.50.7.10">
    <property type="entry name" value="GroEL"/>
    <property type="match status" value="1"/>
</dbReference>
<dbReference type="InterPro" id="IPR017998">
    <property type="entry name" value="Chaperone_TCP-1"/>
</dbReference>
<evidence type="ECO:0000256" key="6">
    <source>
        <dbReference type="ARBA" id="ARBA00023186"/>
    </source>
</evidence>
<reference evidence="10" key="2">
    <citation type="submission" date="2021-12" db="EMBL/GenBank/DDBJ databases">
        <title>Resequencing data analysis of finger millet.</title>
        <authorList>
            <person name="Hatakeyama M."/>
            <person name="Aluri S."/>
            <person name="Balachadran M.T."/>
            <person name="Sivarajan S.R."/>
            <person name="Poveda L."/>
            <person name="Shimizu-Inatsugi R."/>
            <person name="Schlapbach R."/>
            <person name="Sreeman S.M."/>
            <person name="Shimizu K.K."/>
        </authorList>
    </citation>
    <scope>NUCLEOTIDE SEQUENCE</scope>
</reference>
<dbReference type="InterPro" id="IPR002194">
    <property type="entry name" value="Chaperonin_TCP-1_CS"/>
</dbReference>
<dbReference type="GO" id="GO:0016887">
    <property type="term" value="F:ATP hydrolysis activity"/>
    <property type="evidence" value="ECO:0007669"/>
    <property type="project" value="InterPro"/>
</dbReference>
<keyword evidence="3" id="KW-0963">Cytoplasm</keyword>
<evidence type="ECO:0000256" key="1">
    <source>
        <dbReference type="ARBA" id="ARBA00004496"/>
    </source>
</evidence>
<dbReference type="GO" id="GO:0051082">
    <property type="term" value="F:unfolded protein binding"/>
    <property type="evidence" value="ECO:0007669"/>
    <property type="project" value="InterPro"/>
</dbReference>
<dbReference type="GO" id="GO:0005832">
    <property type="term" value="C:chaperonin-containing T-complex"/>
    <property type="evidence" value="ECO:0007669"/>
    <property type="project" value="UniProtKB-ARBA"/>
</dbReference>
<comment type="subcellular location">
    <subcellularLocation>
        <location evidence="1">Cytoplasm</location>
    </subcellularLocation>
</comment>
<dbReference type="PRINTS" id="PR00304">
    <property type="entry name" value="TCOMPLEXTCP1"/>
</dbReference>
<dbReference type="SUPFAM" id="SSF48592">
    <property type="entry name" value="GroEL equatorial domain-like"/>
    <property type="match status" value="1"/>
</dbReference>
<name>A0AAV5F240_ELECO</name>
<evidence type="ECO:0000256" key="4">
    <source>
        <dbReference type="ARBA" id="ARBA00022741"/>
    </source>
</evidence>
<proteinExistence type="inferred from homology"/>
<keyword evidence="11" id="KW-1185">Reference proteome</keyword>
<dbReference type="SUPFAM" id="SSF52029">
    <property type="entry name" value="GroEL apical domain-like"/>
    <property type="match status" value="1"/>
</dbReference>
<dbReference type="FunFam" id="1.10.560.10:FF:000049">
    <property type="entry name" value="T-complex protein 1 subunitTheta, putative"/>
    <property type="match status" value="1"/>
</dbReference>
<dbReference type="FunFam" id="3.50.7.10:FF:000003">
    <property type="entry name" value="T-complex protein 1 subunit epsilon"/>
    <property type="match status" value="1"/>
</dbReference>
<dbReference type="PANTHER" id="PTHR11353">
    <property type="entry name" value="CHAPERONIN"/>
    <property type="match status" value="1"/>
</dbReference>
<gene>
    <name evidence="10" type="primary">gb16493</name>
    <name evidence="10" type="ORF">PR202_gb16493</name>
</gene>
<dbReference type="Pfam" id="PF00118">
    <property type="entry name" value="Cpn60_TCP1"/>
    <property type="match status" value="2"/>
</dbReference>
<protein>
    <recommendedName>
        <fullName evidence="7">T-complex protein 1 subunit epsilon</fullName>
    </recommendedName>
    <alternativeName>
        <fullName evidence="8">CCT-epsilon</fullName>
    </alternativeName>
</protein>
<sequence length="495" mass="54684">MALAFDEFGRPFIILREQEKKSRLRGLDAQKANIAAAKAVARILRTSLGPKGMDKMLQSPDGDVTITNDGATILEQMDVDNQIAKLMVELSRSQDYEIGDGTTGVVVMAGSLLEQAEKLLERGIHRSGLLRVMRWHRGLPVNRCKRELAEIAVKAVLAVADLERKDVNLDLIKVEGKVGGKLEDTELIYGIVVDKDMSHPQMPKRIENAKIAILTCPFEPPKPKTKHKVDIDTVEKFQTLREQEQKYFDEMVQKCKDAGATLVICQWGFDDEANHLLMNRNLPAVRWVGGVELELIAIATGGRIVPRFQELTPEKLGKAGLVREKSFGTTKDRMLYIEKCANSRAVTIFIRGGNKMMIEETKRSLHDALCVARNLIRNNSIVYGGGSAEIACSVAVEAAADRHPGVEQYAIRSFADALDAVPLALAENSGLSPIDTLTADNNPHCGIDCNDVGTTDMKEQNVFETLIGKQQQILLATQVVKMILKIDDVISPSEY</sequence>
<dbReference type="InterPro" id="IPR012718">
    <property type="entry name" value="Chap_CCT_epsi"/>
</dbReference>
<comment type="caution">
    <text evidence="10">The sequence shown here is derived from an EMBL/GenBank/DDBJ whole genome shotgun (WGS) entry which is preliminary data.</text>
</comment>
<evidence type="ECO:0000256" key="8">
    <source>
        <dbReference type="ARBA" id="ARBA00033325"/>
    </source>
</evidence>
<dbReference type="GO" id="GO:0140662">
    <property type="term" value="F:ATP-dependent protein folding chaperone"/>
    <property type="evidence" value="ECO:0007669"/>
    <property type="project" value="InterPro"/>
</dbReference>
<evidence type="ECO:0000313" key="11">
    <source>
        <dbReference type="Proteomes" id="UP001054889"/>
    </source>
</evidence>
<dbReference type="CDD" id="cd03339">
    <property type="entry name" value="TCP1_epsilon"/>
    <property type="match status" value="1"/>
</dbReference>
<organism evidence="10 11">
    <name type="scientific">Eleusine coracana subsp. coracana</name>
    <dbReference type="NCBI Taxonomy" id="191504"/>
    <lineage>
        <taxon>Eukaryota</taxon>
        <taxon>Viridiplantae</taxon>
        <taxon>Streptophyta</taxon>
        <taxon>Embryophyta</taxon>
        <taxon>Tracheophyta</taxon>
        <taxon>Spermatophyta</taxon>
        <taxon>Magnoliopsida</taxon>
        <taxon>Liliopsida</taxon>
        <taxon>Poales</taxon>
        <taxon>Poaceae</taxon>
        <taxon>PACMAD clade</taxon>
        <taxon>Chloridoideae</taxon>
        <taxon>Cynodonteae</taxon>
        <taxon>Eleusininae</taxon>
        <taxon>Eleusine</taxon>
    </lineage>
</organism>
<dbReference type="AlphaFoldDB" id="A0AAV5F240"/>
<dbReference type="PROSITE" id="PS00750">
    <property type="entry name" value="TCP1_1"/>
    <property type="match status" value="1"/>
</dbReference>
<evidence type="ECO:0000256" key="7">
    <source>
        <dbReference type="ARBA" id="ARBA00024086"/>
    </source>
</evidence>
<evidence type="ECO:0000256" key="5">
    <source>
        <dbReference type="ARBA" id="ARBA00022840"/>
    </source>
</evidence>
<comment type="similarity">
    <text evidence="2 9">Belongs to the TCP-1 chaperonin family.</text>
</comment>
<evidence type="ECO:0000313" key="10">
    <source>
        <dbReference type="EMBL" id="GJN28380.1"/>
    </source>
</evidence>
<dbReference type="PROSITE" id="PS00995">
    <property type="entry name" value="TCP1_3"/>
    <property type="match status" value="1"/>
</dbReference>